<dbReference type="NCBIfam" id="TIGR04294">
    <property type="entry name" value="pre_pil_HX9DG"/>
    <property type="match status" value="1"/>
</dbReference>
<dbReference type="Pfam" id="PF07596">
    <property type="entry name" value="SBP_bac_10"/>
    <property type="match status" value="1"/>
</dbReference>
<evidence type="ECO:0000313" key="2">
    <source>
        <dbReference type="EMBL" id="QEG34367.1"/>
    </source>
</evidence>
<proteinExistence type="predicted"/>
<sequence>MKRIKHRAGYRQGFTLVELLVVIAIIGVLVGLLLSAVQAARESSRRMSCENNLKNITLATLNYESARGELPTGSTINRVGGRNGFSWEVGLLSYLENGSLLTEIQRQVTQFRKTDPAMQPPNIYSLENVNEVRIEPYHCPSDDEVVDNRNGESLASSSYAGVTGSAASRNDANESFGDNSGLCGVVNSDGVFFPGSRTMIRQIQDGLSNTFLAGERWYQLRAWTAGAFWQTSVLSDPPTGPSPGSCMSSMKNINATVPLNADLEVVGYYKGHQDDERPDPVSDDKKTLAFNNLPFGSFHPGGANFSHVDGSVHFVADDIAPQVYVAQASKDGGEVVQE</sequence>
<feature type="domain" description="DUF1559" evidence="1">
    <location>
        <begin position="38"/>
        <end position="321"/>
    </location>
</feature>
<dbReference type="Gene3D" id="3.30.700.10">
    <property type="entry name" value="Glycoprotein, Type 4 Pilin"/>
    <property type="match status" value="1"/>
</dbReference>
<dbReference type="PANTHER" id="PTHR30093">
    <property type="entry name" value="GENERAL SECRETION PATHWAY PROTEIN G"/>
    <property type="match status" value="1"/>
</dbReference>
<dbReference type="OrthoDB" id="248052at2"/>
<dbReference type="RefSeq" id="WP_148073028.1">
    <property type="nucleotide sequence ID" value="NZ_CP042913.1"/>
</dbReference>
<evidence type="ECO:0000259" key="1">
    <source>
        <dbReference type="Pfam" id="PF07596"/>
    </source>
</evidence>
<dbReference type="KEGG" id="bgok:Pr1d_16430"/>
<name>A0A5B9Q5W0_9BACT</name>
<dbReference type="InterPro" id="IPR027558">
    <property type="entry name" value="Pre_pil_HX9DG_C"/>
</dbReference>
<dbReference type="AlphaFoldDB" id="A0A5B9Q5W0"/>
<evidence type="ECO:0000313" key="3">
    <source>
        <dbReference type="Proteomes" id="UP000323917"/>
    </source>
</evidence>
<dbReference type="EMBL" id="CP042913">
    <property type="protein sequence ID" value="QEG34367.1"/>
    <property type="molecule type" value="Genomic_DNA"/>
</dbReference>
<dbReference type="InterPro" id="IPR011453">
    <property type="entry name" value="DUF1559"/>
</dbReference>
<dbReference type="Pfam" id="PF07963">
    <property type="entry name" value="N_methyl"/>
    <property type="match status" value="1"/>
</dbReference>
<dbReference type="PANTHER" id="PTHR30093:SF2">
    <property type="entry name" value="TYPE II SECRETION SYSTEM PROTEIN H"/>
    <property type="match status" value="1"/>
</dbReference>
<reference evidence="2 3" key="1">
    <citation type="submission" date="2019-08" db="EMBL/GenBank/DDBJ databases">
        <title>Deep-cultivation of Planctomycetes and their phenomic and genomic characterization uncovers novel biology.</title>
        <authorList>
            <person name="Wiegand S."/>
            <person name="Jogler M."/>
            <person name="Boedeker C."/>
            <person name="Pinto D."/>
            <person name="Vollmers J."/>
            <person name="Rivas-Marin E."/>
            <person name="Kohn T."/>
            <person name="Peeters S.H."/>
            <person name="Heuer A."/>
            <person name="Rast P."/>
            <person name="Oberbeckmann S."/>
            <person name="Bunk B."/>
            <person name="Jeske O."/>
            <person name="Meyerdierks A."/>
            <person name="Storesund J.E."/>
            <person name="Kallscheuer N."/>
            <person name="Luecker S."/>
            <person name="Lage O.M."/>
            <person name="Pohl T."/>
            <person name="Merkel B.J."/>
            <person name="Hornburger P."/>
            <person name="Mueller R.-W."/>
            <person name="Bruemmer F."/>
            <person name="Labrenz M."/>
            <person name="Spormann A.M."/>
            <person name="Op den Camp H."/>
            <person name="Overmann J."/>
            <person name="Amann R."/>
            <person name="Jetten M.S.M."/>
            <person name="Mascher T."/>
            <person name="Medema M.H."/>
            <person name="Devos D.P."/>
            <person name="Kaster A.-K."/>
            <person name="Ovreas L."/>
            <person name="Rohde M."/>
            <person name="Galperin M.Y."/>
            <person name="Jogler C."/>
        </authorList>
    </citation>
    <scope>NUCLEOTIDE SEQUENCE [LARGE SCALE GENOMIC DNA]</scope>
    <source>
        <strain evidence="2 3">Pr1d</strain>
    </source>
</reference>
<protein>
    <recommendedName>
        <fullName evidence="1">DUF1559 domain-containing protein</fullName>
    </recommendedName>
</protein>
<dbReference type="InterPro" id="IPR012902">
    <property type="entry name" value="N_methyl_site"/>
</dbReference>
<gene>
    <name evidence="2" type="ORF">Pr1d_16430</name>
</gene>
<organism evidence="2 3">
    <name type="scientific">Bythopirellula goksoeyrii</name>
    <dbReference type="NCBI Taxonomy" id="1400387"/>
    <lineage>
        <taxon>Bacteria</taxon>
        <taxon>Pseudomonadati</taxon>
        <taxon>Planctomycetota</taxon>
        <taxon>Planctomycetia</taxon>
        <taxon>Pirellulales</taxon>
        <taxon>Lacipirellulaceae</taxon>
        <taxon>Bythopirellula</taxon>
    </lineage>
</organism>
<dbReference type="NCBIfam" id="TIGR02532">
    <property type="entry name" value="IV_pilin_GFxxxE"/>
    <property type="match status" value="1"/>
</dbReference>
<dbReference type="Proteomes" id="UP000323917">
    <property type="component" value="Chromosome"/>
</dbReference>
<dbReference type="PROSITE" id="PS00409">
    <property type="entry name" value="PROKAR_NTER_METHYL"/>
    <property type="match status" value="1"/>
</dbReference>
<dbReference type="SUPFAM" id="SSF54523">
    <property type="entry name" value="Pili subunits"/>
    <property type="match status" value="1"/>
</dbReference>
<keyword evidence="3" id="KW-1185">Reference proteome</keyword>
<dbReference type="InterPro" id="IPR045584">
    <property type="entry name" value="Pilin-like"/>
</dbReference>
<accession>A0A5B9Q5W0</accession>